<keyword evidence="2" id="KW-1185">Reference proteome</keyword>
<dbReference type="Proteomes" id="UP000595437">
    <property type="component" value="Chromosome 6"/>
</dbReference>
<evidence type="ECO:0000313" key="1">
    <source>
        <dbReference type="EMBL" id="QQP49495.1"/>
    </source>
</evidence>
<gene>
    <name evidence="1" type="ORF">FKW44_010193</name>
</gene>
<dbReference type="InterPro" id="IPR036397">
    <property type="entry name" value="RNaseH_sf"/>
</dbReference>
<protein>
    <submittedName>
        <fullName evidence="1">Uncharacterized protein</fullName>
    </submittedName>
</protein>
<accession>A0A7T8K9D4</accession>
<sequence>PVIWNEQERRCAVIQILCIKGNIQVSDLLGIDRRRVAELRQQLKDTRDPRAVVDRAFRPSSSARKARTPNFIRRVSEIFEHDPSRPNRDVTKELEVSHVTLLACVNEDLRCHNYKLKVGQLLTQKNKNMWTHWPPSSPDWNPMDYFFWGYLE</sequence>
<dbReference type="AlphaFoldDB" id="A0A7T8K9D4"/>
<reference evidence="2" key="1">
    <citation type="submission" date="2021-01" db="EMBL/GenBank/DDBJ databases">
        <title>Caligus Genome Assembly.</title>
        <authorList>
            <person name="Gallardo-Escarate C."/>
        </authorList>
    </citation>
    <scope>NUCLEOTIDE SEQUENCE [LARGE SCALE GENOMIC DNA]</scope>
</reference>
<proteinExistence type="predicted"/>
<organism evidence="1 2">
    <name type="scientific">Caligus rogercresseyi</name>
    <name type="common">Sea louse</name>
    <dbReference type="NCBI Taxonomy" id="217165"/>
    <lineage>
        <taxon>Eukaryota</taxon>
        <taxon>Metazoa</taxon>
        <taxon>Ecdysozoa</taxon>
        <taxon>Arthropoda</taxon>
        <taxon>Crustacea</taxon>
        <taxon>Multicrustacea</taxon>
        <taxon>Hexanauplia</taxon>
        <taxon>Copepoda</taxon>
        <taxon>Siphonostomatoida</taxon>
        <taxon>Caligidae</taxon>
        <taxon>Caligus</taxon>
    </lineage>
</organism>
<feature type="non-terminal residue" evidence="1">
    <location>
        <position position="1"/>
    </location>
</feature>
<evidence type="ECO:0000313" key="2">
    <source>
        <dbReference type="Proteomes" id="UP000595437"/>
    </source>
</evidence>
<dbReference type="EMBL" id="CP045895">
    <property type="protein sequence ID" value="QQP49495.1"/>
    <property type="molecule type" value="Genomic_DNA"/>
</dbReference>
<name>A0A7T8K9D4_CALRO</name>
<dbReference type="Gene3D" id="3.30.420.10">
    <property type="entry name" value="Ribonuclease H-like superfamily/Ribonuclease H"/>
    <property type="match status" value="1"/>
</dbReference>
<dbReference type="GO" id="GO:0003676">
    <property type="term" value="F:nucleic acid binding"/>
    <property type="evidence" value="ECO:0007669"/>
    <property type="project" value="InterPro"/>
</dbReference>